<evidence type="ECO:0000256" key="9">
    <source>
        <dbReference type="RuleBase" id="RU004474"/>
    </source>
</evidence>
<keyword evidence="12" id="KW-1185">Reference proteome</keyword>
<feature type="domain" description="DHFR" evidence="10">
    <location>
        <begin position="1"/>
        <end position="160"/>
    </location>
</feature>
<evidence type="ECO:0000256" key="5">
    <source>
        <dbReference type="ARBA" id="ARBA00022857"/>
    </source>
</evidence>
<accession>A0A2T2YFD4</accession>
<dbReference type="GO" id="GO:0006730">
    <property type="term" value="P:one-carbon metabolic process"/>
    <property type="evidence" value="ECO:0007669"/>
    <property type="project" value="UniProtKB-KW"/>
</dbReference>
<evidence type="ECO:0000256" key="7">
    <source>
        <dbReference type="ARBA" id="ARBA00025067"/>
    </source>
</evidence>
<dbReference type="UniPathway" id="UPA00077">
    <property type="reaction ID" value="UER00158"/>
</dbReference>
<keyword evidence="5 8" id="KW-0521">NADP</keyword>
<dbReference type="SUPFAM" id="SSF53597">
    <property type="entry name" value="Dihydrofolate reductase-like"/>
    <property type="match status" value="1"/>
</dbReference>
<gene>
    <name evidence="11" type="ORF">AHMF7605_12150</name>
</gene>
<dbReference type="PROSITE" id="PS00075">
    <property type="entry name" value="DHFR_1"/>
    <property type="match status" value="1"/>
</dbReference>
<evidence type="ECO:0000256" key="4">
    <source>
        <dbReference type="ARBA" id="ARBA00022563"/>
    </source>
</evidence>
<dbReference type="OrthoDB" id="9804315at2"/>
<dbReference type="InterPro" id="IPR012259">
    <property type="entry name" value="DHFR"/>
</dbReference>
<dbReference type="EMBL" id="PYFT01000001">
    <property type="protein sequence ID" value="PSR54220.1"/>
    <property type="molecule type" value="Genomic_DNA"/>
</dbReference>
<comment type="function">
    <text evidence="7 8">Key enzyme in folate metabolism. Catalyzes an essential reaction for de novo glycine and purine synthesis, and for DNA precursor synthesis.</text>
</comment>
<dbReference type="PIRSF" id="PIRSF000194">
    <property type="entry name" value="DHFR"/>
    <property type="match status" value="1"/>
</dbReference>
<dbReference type="GO" id="GO:0050661">
    <property type="term" value="F:NADP binding"/>
    <property type="evidence" value="ECO:0007669"/>
    <property type="project" value="InterPro"/>
</dbReference>
<dbReference type="PRINTS" id="PR00070">
    <property type="entry name" value="DHFR"/>
</dbReference>
<comment type="pathway">
    <text evidence="1 8">Cofactor biosynthesis; tetrahydrofolate biosynthesis; 5,6,7,8-tetrahydrofolate from 7,8-dihydrofolate: step 1/1.</text>
</comment>
<dbReference type="GO" id="GO:0046452">
    <property type="term" value="P:dihydrofolate metabolic process"/>
    <property type="evidence" value="ECO:0007669"/>
    <property type="project" value="TreeGrafter"/>
</dbReference>
<organism evidence="11 12">
    <name type="scientific">Adhaeribacter arboris</name>
    <dbReference type="NCBI Taxonomy" id="2072846"/>
    <lineage>
        <taxon>Bacteria</taxon>
        <taxon>Pseudomonadati</taxon>
        <taxon>Bacteroidota</taxon>
        <taxon>Cytophagia</taxon>
        <taxon>Cytophagales</taxon>
        <taxon>Hymenobacteraceae</taxon>
        <taxon>Adhaeribacter</taxon>
    </lineage>
</organism>
<sequence>MIASIFAMSENRVIGYHNQLPWHLPADLKYFKSVTTGHPIIMGRKTFESIGKPLPQRTSVIITRQPDYSQPGCLVVNNVAAAIETAQKINNDIFIIGGAEILQQALPYIDTMFLTLIHEKFTGDTFYPEINSADWQEVSRQDFEPDEKNKYAYSFIKLQRVI</sequence>
<dbReference type="InterPro" id="IPR001796">
    <property type="entry name" value="DHFR_dom"/>
</dbReference>
<keyword evidence="6 8" id="KW-0560">Oxidoreductase</keyword>
<evidence type="ECO:0000256" key="6">
    <source>
        <dbReference type="ARBA" id="ARBA00023002"/>
    </source>
</evidence>
<dbReference type="InterPro" id="IPR024072">
    <property type="entry name" value="DHFR-like_dom_sf"/>
</dbReference>
<dbReference type="GO" id="GO:0005829">
    <property type="term" value="C:cytosol"/>
    <property type="evidence" value="ECO:0007669"/>
    <property type="project" value="TreeGrafter"/>
</dbReference>
<dbReference type="Pfam" id="PF00186">
    <property type="entry name" value="DHFR_1"/>
    <property type="match status" value="1"/>
</dbReference>
<dbReference type="GO" id="GO:0046655">
    <property type="term" value="P:folic acid metabolic process"/>
    <property type="evidence" value="ECO:0007669"/>
    <property type="project" value="TreeGrafter"/>
</dbReference>
<dbReference type="RefSeq" id="WP_106929690.1">
    <property type="nucleotide sequence ID" value="NZ_PYFT01000001.1"/>
</dbReference>
<dbReference type="Gene3D" id="3.40.430.10">
    <property type="entry name" value="Dihydrofolate Reductase, subunit A"/>
    <property type="match status" value="1"/>
</dbReference>
<dbReference type="PANTHER" id="PTHR48069">
    <property type="entry name" value="DIHYDROFOLATE REDUCTASE"/>
    <property type="match status" value="1"/>
</dbReference>
<dbReference type="Proteomes" id="UP000240357">
    <property type="component" value="Unassembled WGS sequence"/>
</dbReference>
<evidence type="ECO:0000256" key="2">
    <source>
        <dbReference type="ARBA" id="ARBA00009539"/>
    </source>
</evidence>
<dbReference type="InterPro" id="IPR017925">
    <property type="entry name" value="DHFR_CS"/>
</dbReference>
<comment type="similarity">
    <text evidence="2 8 9">Belongs to the dihydrofolate reductase family.</text>
</comment>
<evidence type="ECO:0000256" key="8">
    <source>
        <dbReference type="PIRNR" id="PIRNR000194"/>
    </source>
</evidence>
<dbReference type="AlphaFoldDB" id="A0A2T2YFD4"/>
<reference evidence="11 12" key="1">
    <citation type="submission" date="2018-03" db="EMBL/GenBank/DDBJ databases">
        <title>Adhaeribacter sp. HMF7605 Genome sequencing and assembly.</title>
        <authorList>
            <person name="Kang H."/>
            <person name="Kang J."/>
            <person name="Cha I."/>
            <person name="Kim H."/>
            <person name="Joh K."/>
        </authorList>
    </citation>
    <scope>NUCLEOTIDE SEQUENCE [LARGE SCALE GENOMIC DNA]</scope>
    <source>
        <strain evidence="11 12">HMF7605</strain>
    </source>
</reference>
<dbReference type="CDD" id="cd00209">
    <property type="entry name" value="DHFR"/>
    <property type="match status" value="1"/>
</dbReference>
<dbReference type="EC" id="1.5.1.3" evidence="3 8"/>
<protein>
    <recommendedName>
        <fullName evidence="3 8">Dihydrofolate reductase</fullName>
        <ecNumber evidence="3 8">1.5.1.3</ecNumber>
    </recommendedName>
</protein>
<dbReference type="PROSITE" id="PS51330">
    <property type="entry name" value="DHFR_2"/>
    <property type="match status" value="1"/>
</dbReference>
<dbReference type="PANTHER" id="PTHR48069:SF3">
    <property type="entry name" value="DIHYDROFOLATE REDUCTASE"/>
    <property type="match status" value="1"/>
</dbReference>
<dbReference type="GO" id="GO:0046654">
    <property type="term" value="P:tetrahydrofolate biosynthetic process"/>
    <property type="evidence" value="ECO:0007669"/>
    <property type="project" value="UniProtKB-UniPathway"/>
</dbReference>
<keyword evidence="4 8" id="KW-0554">One-carbon metabolism</keyword>
<evidence type="ECO:0000256" key="1">
    <source>
        <dbReference type="ARBA" id="ARBA00004903"/>
    </source>
</evidence>
<evidence type="ECO:0000259" key="10">
    <source>
        <dbReference type="PROSITE" id="PS51330"/>
    </source>
</evidence>
<evidence type="ECO:0000256" key="3">
    <source>
        <dbReference type="ARBA" id="ARBA00012856"/>
    </source>
</evidence>
<proteinExistence type="inferred from homology"/>
<comment type="catalytic activity">
    <reaction evidence="8">
        <text>(6S)-5,6,7,8-tetrahydrofolate + NADP(+) = 7,8-dihydrofolate + NADPH + H(+)</text>
        <dbReference type="Rhea" id="RHEA:15009"/>
        <dbReference type="ChEBI" id="CHEBI:15378"/>
        <dbReference type="ChEBI" id="CHEBI:57451"/>
        <dbReference type="ChEBI" id="CHEBI:57453"/>
        <dbReference type="ChEBI" id="CHEBI:57783"/>
        <dbReference type="ChEBI" id="CHEBI:58349"/>
        <dbReference type="EC" id="1.5.1.3"/>
    </reaction>
</comment>
<dbReference type="FunFam" id="3.40.430.10:FF:000009">
    <property type="entry name" value="Dihydrofolate reductase"/>
    <property type="match status" value="1"/>
</dbReference>
<evidence type="ECO:0000313" key="12">
    <source>
        <dbReference type="Proteomes" id="UP000240357"/>
    </source>
</evidence>
<name>A0A2T2YFD4_9BACT</name>
<comment type="caution">
    <text evidence="11">The sequence shown here is derived from an EMBL/GenBank/DDBJ whole genome shotgun (WGS) entry which is preliminary data.</text>
</comment>
<dbReference type="GO" id="GO:0004146">
    <property type="term" value="F:dihydrofolate reductase activity"/>
    <property type="evidence" value="ECO:0007669"/>
    <property type="project" value="UniProtKB-EC"/>
</dbReference>
<evidence type="ECO:0000313" key="11">
    <source>
        <dbReference type="EMBL" id="PSR54220.1"/>
    </source>
</evidence>